<dbReference type="AlphaFoldDB" id="A0A811TDH2"/>
<dbReference type="SUPFAM" id="SSF53335">
    <property type="entry name" value="S-adenosyl-L-methionine-dependent methyltransferases"/>
    <property type="match status" value="1"/>
</dbReference>
<sequence length="167" mass="19652">MKKKMMICEIGCGDQKVMEDSIGIDIRKTKEVDIIADAYKLPFKDGCFDHVYSSHAIEHFSHCEVKEVLREWVRVLKERGTFELRCPDLRARALLFFMRPSWKNVKNIYGGQDFPENYHKCGFSYKMLKELLEQVGIKRVRRILRRRGYMGIPFLPDCLHVKGVKAH</sequence>
<evidence type="ECO:0000313" key="2">
    <source>
        <dbReference type="EMBL" id="CAD6490832.1"/>
    </source>
</evidence>
<protein>
    <submittedName>
        <fullName evidence="3">Methyltransferase domain protein</fullName>
    </submittedName>
</protein>
<reference evidence="3" key="1">
    <citation type="submission" date="2020-10" db="EMBL/GenBank/DDBJ databases">
        <authorList>
            <person name="Hahn C.J."/>
            <person name="Laso-Perez R."/>
            <person name="Vulcano F."/>
            <person name="Vaziourakis K.-M."/>
            <person name="Stokke R."/>
            <person name="Steen I.H."/>
            <person name="Teske A."/>
            <person name="Boetius A."/>
            <person name="Liebeke M."/>
            <person name="Amann R."/>
            <person name="Knittel K."/>
        </authorList>
    </citation>
    <scope>NUCLEOTIDE SEQUENCE</scope>
    <source>
        <strain evidence="3">Gfbio:e3339647-f889-4370-9287-4fb5cb688e4c:AG392D22_GoMArc1</strain>
        <strain evidence="2">Gfbio:e3339647-f889-4370-9287-4fb5cb688e4c:AG393N10_GoMArc1</strain>
    </source>
</reference>
<evidence type="ECO:0000259" key="1">
    <source>
        <dbReference type="Pfam" id="PF08241"/>
    </source>
</evidence>
<keyword evidence="3" id="KW-0808">Transferase</keyword>
<dbReference type="EMBL" id="CAJHIS010000012">
    <property type="protein sequence ID" value="CAD6493499.1"/>
    <property type="molecule type" value="Genomic_DNA"/>
</dbReference>
<proteinExistence type="predicted"/>
<organism evidence="3 4">
    <name type="scientific">Candidatus Argoarchaeum ethanivorans</name>
    <dbReference type="NCBI Taxonomy" id="2608793"/>
    <lineage>
        <taxon>Archaea</taxon>
        <taxon>Methanobacteriati</taxon>
        <taxon>Methanobacteriota</taxon>
        <taxon>Stenosarchaea group</taxon>
        <taxon>Methanomicrobia</taxon>
        <taxon>Methanosarcinales</taxon>
        <taxon>Methanosarcinales incertae sedis</taxon>
        <taxon>GOM Arc I cluster</taxon>
        <taxon>Candidatus Argoarchaeum</taxon>
    </lineage>
</organism>
<dbReference type="EMBL" id="CAJHIM010000001">
    <property type="protein sequence ID" value="CAD6490832.1"/>
    <property type="molecule type" value="Genomic_DNA"/>
</dbReference>
<feature type="domain" description="Methyltransferase type 11" evidence="1">
    <location>
        <begin position="33"/>
        <end position="82"/>
    </location>
</feature>
<dbReference type="Gene3D" id="3.40.50.150">
    <property type="entry name" value="Vaccinia Virus protein VP39"/>
    <property type="match status" value="1"/>
</dbReference>
<dbReference type="GO" id="GO:0008757">
    <property type="term" value="F:S-adenosylmethionine-dependent methyltransferase activity"/>
    <property type="evidence" value="ECO:0007669"/>
    <property type="project" value="InterPro"/>
</dbReference>
<evidence type="ECO:0000313" key="3">
    <source>
        <dbReference type="EMBL" id="CAD6493499.1"/>
    </source>
</evidence>
<dbReference type="Pfam" id="PF08241">
    <property type="entry name" value="Methyltransf_11"/>
    <property type="match status" value="1"/>
</dbReference>
<name>A0A811TDH2_9EURY</name>
<dbReference type="InterPro" id="IPR029063">
    <property type="entry name" value="SAM-dependent_MTases_sf"/>
</dbReference>
<dbReference type="Proteomes" id="UP000637195">
    <property type="component" value="Unassembled WGS sequence"/>
</dbReference>
<gene>
    <name evidence="2" type="ORF">ANIMEMIM_00024</name>
    <name evidence="3" type="ORF">EMLJLAPB_00532</name>
</gene>
<evidence type="ECO:0000313" key="4">
    <source>
        <dbReference type="Proteomes" id="UP000634805"/>
    </source>
</evidence>
<dbReference type="InterPro" id="IPR013216">
    <property type="entry name" value="Methyltransf_11"/>
</dbReference>
<keyword evidence="3" id="KW-0489">Methyltransferase</keyword>
<dbReference type="GO" id="GO:0032259">
    <property type="term" value="P:methylation"/>
    <property type="evidence" value="ECO:0007669"/>
    <property type="project" value="UniProtKB-KW"/>
</dbReference>
<comment type="caution">
    <text evidence="3">The sequence shown here is derived from an EMBL/GenBank/DDBJ whole genome shotgun (WGS) entry which is preliminary data.</text>
</comment>
<dbReference type="Proteomes" id="UP000634805">
    <property type="component" value="Unassembled WGS sequence"/>
</dbReference>
<accession>A0A811TDH2</accession>